<feature type="binding site" evidence="5">
    <location>
        <position position="175"/>
    </location>
    <ligand>
        <name>Fe cation</name>
        <dbReference type="ChEBI" id="CHEBI:24875"/>
        <note>catalytic</note>
    </ligand>
</feature>
<protein>
    <recommendedName>
        <fullName evidence="6">Dioxygenase</fullName>
        <ecNumber evidence="6">1.13.11.-</ecNumber>
    </recommendedName>
</protein>
<feature type="binding site" evidence="5">
    <location>
        <position position="291"/>
    </location>
    <ligand>
        <name>Fe cation</name>
        <dbReference type="ChEBI" id="CHEBI:24875"/>
        <note>catalytic</note>
    </ligand>
</feature>
<gene>
    <name evidence="8" type="ORF">L618_000100003700</name>
</gene>
<keyword evidence="4 5" id="KW-0408">Iron</keyword>
<evidence type="ECO:0000256" key="1">
    <source>
        <dbReference type="ARBA" id="ARBA00006787"/>
    </source>
</evidence>
<organism evidence="8 9">
    <name type="scientific">Rhodococcus rhodochrous J45</name>
    <dbReference type="NCBI Taxonomy" id="935266"/>
    <lineage>
        <taxon>Bacteria</taxon>
        <taxon>Bacillati</taxon>
        <taxon>Actinomycetota</taxon>
        <taxon>Actinomycetes</taxon>
        <taxon>Mycobacteriales</taxon>
        <taxon>Nocardiaceae</taxon>
        <taxon>Rhodococcus</taxon>
    </lineage>
</organism>
<dbReference type="InterPro" id="IPR004294">
    <property type="entry name" value="Carotenoid_Oase"/>
</dbReference>
<evidence type="ECO:0000256" key="6">
    <source>
        <dbReference type="RuleBase" id="RU364048"/>
    </source>
</evidence>
<name>A0A562ESU2_RHORH</name>
<dbReference type="GO" id="GO:0010436">
    <property type="term" value="F:carotenoid dioxygenase activity"/>
    <property type="evidence" value="ECO:0007669"/>
    <property type="project" value="TreeGrafter"/>
</dbReference>
<evidence type="ECO:0000256" key="7">
    <source>
        <dbReference type="SAM" id="MobiDB-lite"/>
    </source>
</evidence>
<evidence type="ECO:0000256" key="5">
    <source>
        <dbReference type="PIRSR" id="PIRSR604294-1"/>
    </source>
</evidence>
<reference evidence="8 9" key="1">
    <citation type="submission" date="2019-07" db="EMBL/GenBank/DDBJ databases">
        <title>Genome sequencing of lignin-degrading bacterial isolates.</title>
        <authorList>
            <person name="Gladden J."/>
        </authorList>
    </citation>
    <scope>NUCLEOTIDE SEQUENCE [LARGE SCALE GENOMIC DNA]</scope>
    <source>
        <strain evidence="8 9">J45</strain>
    </source>
</reference>
<keyword evidence="2 5" id="KW-0479">Metal-binding</keyword>
<comment type="cofactor">
    <cofactor evidence="5 6">
        <name>Fe(2+)</name>
        <dbReference type="ChEBI" id="CHEBI:29033"/>
    </cofactor>
    <text evidence="5 6">Binds 1 Fe(2+) ion per subunit.</text>
</comment>
<keyword evidence="6" id="KW-0223">Dioxygenase</keyword>
<dbReference type="PANTHER" id="PTHR10543:SF89">
    <property type="entry name" value="CAROTENOID 9,10(9',10')-CLEAVAGE DIOXYGENASE 1"/>
    <property type="match status" value="1"/>
</dbReference>
<dbReference type="Pfam" id="PF03055">
    <property type="entry name" value="RPE65"/>
    <property type="match status" value="1"/>
</dbReference>
<dbReference type="GO" id="GO:0046872">
    <property type="term" value="F:metal ion binding"/>
    <property type="evidence" value="ECO:0007669"/>
    <property type="project" value="UniProtKB-KW"/>
</dbReference>
<dbReference type="GO" id="GO:0016121">
    <property type="term" value="P:carotene catabolic process"/>
    <property type="evidence" value="ECO:0007669"/>
    <property type="project" value="TreeGrafter"/>
</dbReference>
<feature type="binding site" evidence="5">
    <location>
        <position position="470"/>
    </location>
    <ligand>
        <name>Fe cation</name>
        <dbReference type="ChEBI" id="CHEBI:24875"/>
        <note>catalytic</note>
    </ligand>
</feature>
<comment type="similarity">
    <text evidence="1 6">Belongs to the carotenoid oxygenase family.</text>
</comment>
<dbReference type="EC" id="1.13.11.-" evidence="6"/>
<dbReference type="EMBL" id="VLJT01000001">
    <property type="protein sequence ID" value="TWH24915.1"/>
    <property type="molecule type" value="Genomic_DNA"/>
</dbReference>
<evidence type="ECO:0000256" key="4">
    <source>
        <dbReference type="ARBA" id="ARBA00023004"/>
    </source>
</evidence>
<evidence type="ECO:0000256" key="3">
    <source>
        <dbReference type="ARBA" id="ARBA00023002"/>
    </source>
</evidence>
<evidence type="ECO:0000313" key="8">
    <source>
        <dbReference type="EMBL" id="TWH24915.1"/>
    </source>
</evidence>
<dbReference type="PANTHER" id="PTHR10543">
    <property type="entry name" value="BETA-CAROTENE DIOXYGENASE"/>
    <property type="match status" value="1"/>
</dbReference>
<dbReference type="Proteomes" id="UP000317573">
    <property type="component" value="Unassembled WGS sequence"/>
</dbReference>
<proteinExistence type="inferred from homology"/>
<feature type="region of interest" description="Disordered" evidence="7">
    <location>
        <begin position="1"/>
        <end position="22"/>
    </location>
</feature>
<feature type="binding site" evidence="5">
    <location>
        <position position="224"/>
    </location>
    <ligand>
        <name>Fe cation</name>
        <dbReference type="ChEBI" id="CHEBI:24875"/>
        <note>catalytic</note>
    </ligand>
</feature>
<evidence type="ECO:0000256" key="2">
    <source>
        <dbReference type="ARBA" id="ARBA00022723"/>
    </source>
</evidence>
<accession>A0A562ESU2</accession>
<dbReference type="RefSeq" id="WP_145690539.1">
    <property type="nucleotide sequence ID" value="NZ_VLJT01000001.1"/>
</dbReference>
<comment type="caution">
    <text evidence="8">The sequence shown here is derived from an EMBL/GenBank/DDBJ whole genome shotgun (WGS) entry which is preliminary data.</text>
</comment>
<evidence type="ECO:0000313" key="9">
    <source>
        <dbReference type="Proteomes" id="UP000317573"/>
    </source>
</evidence>
<dbReference type="AlphaFoldDB" id="A0A562ESU2"/>
<sequence length="481" mass="53017">MTVATGASEQQAQELGASPWDSQHREFDYDLDDIEGAIPEGLRGALYRIGPGRLDVDGHPLSHIFDGDGMVSHIEIGPVGVHYRNRYVRTKSFARTNETRRPAKGFSTQRIGGALANALRFPENLANTSVLLHDDVLYALWEGGRPHRLDAETLQTYGPESFGGALKRVGAFSAHPKTDPATGEVFNFGLDFFPRPMIRCYRLDRGRRLHGFATVPIPKLGFVHDFALTERHLMFVLGPLVVRNPIPVALGLRPFDDALSYRPELGTTIVLVPRDGGRPTTVEHDALFHFHVTNAHEDGDRTVVELVAHDPANGWEGWNRHLRNYRESAGPAFGGTLTRLSVDRRTRRVTTIELDDHGCEFPQLDQRFATTEHRYSYTASASVPGGDPDSVTTIDHRAGAVSRYTAAAGDTVCEPLFAPGGDAEGDGWLLTLEHRPARRTSRLVVLRADRPGDGPVAAVNLQHHVPMTFHGAFRPGSGLRH</sequence>
<keyword evidence="3 6" id="KW-0560">Oxidoreductase</keyword>
<feature type="compositionally biased region" description="Polar residues" evidence="7">
    <location>
        <begin position="1"/>
        <end position="13"/>
    </location>
</feature>